<dbReference type="AlphaFoldDB" id="A0A085NM85"/>
<dbReference type="PANTHER" id="PTHR45996:SF3">
    <property type="entry name" value="CREB-H TRANSCRIPTION FACTOR HOMOLOG LET-607"/>
    <property type="match status" value="1"/>
</dbReference>
<keyword evidence="6" id="KW-0175">Coiled coil</keyword>
<feature type="coiled-coil region" evidence="6">
    <location>
        <begin position="235"/>
        <end position="297"/>
    </location>
</feature>
<dbReference type="PROSITE" id="PS00036">
    <property type="entry name" value="BZIP_BASIC"/>
    <property type="match status" value="1"/>
</dbReference>
<organism evidence="10">
    <name type="scientific">Trichuris suis</name>
    <name type="common">pig whipworm</name>
    <dbReference type="NCBI Taxonomy" id="68888"/>
    <lineage>
        <taxon>Eukaryota</taxon>
        <taxon>Metazoa</taxon>
        <taxon>Ecdysozoa</taxon>
        <taxon>Nematoda</taxon>
        <taxon>Enoplea</taxon>
        <taxon>Dorylaimia</taxon>
        <taxon>Trichinellida</taxon>
        <taxon>Trichuridae</taxon>
        <taxon>Trichuris</taxon>
    </lineage>
</organism>
<evidence type="ECO:0000256" key="1">
    <source>
        <dbReference type="ARBA" id="ARBA00004648"/>
    </source>
</evidence>
<dbReference type="GO" id="GO:0000981">
    <property type="term" value="F:DNA-binding transcription factor activity, RNA polymerase II-specific"/>
    <property type="evidence" value="ECO:0007669"/>
    <property type="project" value="TreeGrafter"/>
</dbReference>
<dbReference type="PROSITE" id="PS50217">
    <property type="entry name" value="BZIP"/>
    <property type="match status" value="1"/>
</dbReference>
<dbReference type="SMART" id="SM00338">
    <property type="entry name" value="BRLZ"/>
    <property type="match status" value="1"/>
</dbReference>
<evidence type="ECO:0000256" key="5">
    <source>
        <dbReference type="ARBA" id="ARBA00023242"/>
    </source>
</evidence>
<feature type="region of interest" description="Disordered" evidence="7">
    <location>
        <begin position="117"/>
        <end position="136"/>
    </location>
</feature>
<keyword evidence="2" id="KW-0805">Transcription regulation</keyword>
<evidence type="ECO:0000256" key="7">
    <source>
        <dbReference type="SAM" id="MobiDB-lite"/>
    </source>
</evidence>
<sequence>MEYHLGRELLFPEVELKGDILTNISQEAILGFNQRKLPSLAAEKLYVFNGGDIWSPPTKIINASVKEEKNVQEVSDNGDTLDYRKVQFNGKAEHDDRLYNEHSYALPPYLQKIAIKGSDDSPERYGASTDGDESEKDTVMGCTVDVMKQGKCTDLCVLNRLLPGGNIRKMLDCTLRSKQLSGSVEQQNRNCGILPLTEEENRMCEKEGIKMPLKFPLSKAEERIVKRIRRKIRNKRSAQESRKRKQAYVEALEKKVKSCALETQTWQNRVKSVLSKNKELEQEVARMKMLLEENEKNQTNSTSYVTVFILSVAMIFSHTQAANNQSASAIASSDSVGAEMHEKQPNDQCSFSFFDPIPCERSTTSALEDSFASSIFQFGGLLSDGTNGQSTPAIDFPDFAGQSFSSDASLFSFSSGELNFGRDSFSEESKFNCSGLSFNSDMVPDFGFSSGISSNLGSDLSSSWCGK</sequence>
<evidence type="ECO:0000259" key="8">
    <source>
        <dbReference type="PROSITE" id="PS50217"/>
    </source>
</evidence>
<evidence type="ECO:0000256" key="6">
    <source>
        <dbReference type="SAM" id="Coils"/>
    </source>
</evidence>
<evidence type="ECO:0000256" key="4">
    <source>
        <dbReference type="ARBA" id="ARBA00023163"/>
    </source>
</evidence>
<dbReference type="SUPFAM" id="SSF47454">
    <property type="entry name" value="A DNA-binding domain in eukaryotic transcription factors"/>
    <property type="match status" value="1"/>
</dbReference>
<keyword evidence="3" id="KW-0238">DNA-binding</keyword>
<evidence type="ECO:0000313" key="9">
    <source>
        <dbReference type="EMBL" id="KFD56845.1"/>
    </source>
</evidence>
<dbReference type="EMBL" id="KL363191">
    <property type="protein sequence ID" value="KFD56845.1"/>
    <property type="molecule type" value="Genomic_DNA"/>
</dbReference>
<dbReference type="GO" id="GO:0000978">
    <property type="term" value="F:RNA polymerase II cis-regulatory region sequence-specific DNA binding"/>
    <property type="evidence" value="ECO:0007669"/>
    <property type="project" value="TreeGrafter"/>
</dbReference>
<protein>
    <recommendedName>
        <fullName evidence="8">BZIP domain-containing protein</fullName>
    </recommendedName>
</protein>
<dbReference type="InterPro" id="IPR046347">
    <property type="entry name" value="bZIP_sf"/>
</dbReference>
<evidence type="ECO:0000313" key="11">
    <source>
        <dbReference type="Proteomes" id="UP000030764"/>
    </source>
</evidence>
<dbReference type="InterPro" id="IPR051381">
    <property type="entry name" value="CREB_ATF_subfamily"/>
</dbReference>
<keyword evidence="5" id="KW-0539">Nucleus</keyword>
<evidence type="ECO:0000256" key="2">
    <source>
        <dbReference type="ARBA" id="ARBA00023015"/>
    </source>
</evidence>
<dbReference type="PANTHER" id="PTHR45996">
    <property type="entry name" value="AGAP001464-PB"/>
    <property type="match status" value="1"/>
</dbReference>
<dbReference type="GO" id="GO:0005634">
    <property type="term" value="C:nucleus"/>
    <property type="evidence" value="ECO:0007669"/>
    <property type="project" value="TreeGrafter"/>
</dbReference>
<dbReference type="InterPro" id="IPR004827">
    <property type="entry name" value="bZIP"/>
</dbReference>
<name>A0A085NM85_9BILA</name>
<dbReference type="InterPro" id="IPR008917">
    <property type="entry name" value="TF_DNA-bd_sf"/>
</dbReference>
<evidence type="ECO:0000256" key="3">
    <source>
        <dbReference type="ARBA" id="ARBA00023125"/>
    </source>
</evidence>
<feature type="domain" description="BZIP" evidence="8">
    <location>
        <begin position="226"/>
        <end position="287"/>
    </location>
</feature>
<proteinExistence type="predicted"/>
<dbReference type="SUPFAM" id="SSF57959">
    <property type="entry name" value="Leucine zipper domain"/>
    <property type="match status" value="1"/>
</dbReference>
<dbReference type="Gene3D" id="1.20.5.170">
    <property type="match status" value="2"/>
</dbReference>
<keyword evidence="4" id="KW-0804">Transcription</keyword>
<evidence type="ECO:0000313" key="10">
    <source>
        <dbReference type="EMBL" id="KFD70581.1"/>
    </source>
</evidence>
<comment type="subcellular location">
    <subcellularLocation>
        <location evidence="1">Endoplasmic reticulum membrane</location>
        <topology evidence="1">Single-pass type II membrane protein</topology>
    </subcellularLocation>
</comment>
<dbReference type="Proteomes" id="UP000030764">
    <property type="component" value="Unassembled WGS sequence"/>
</dbReference>
<accession>A0A085NM85</accession>
<keyword evidence="11" id="KW-1185">Reference proteome</keyword>
<dbReference type="Pfam" id="PF00170">
    <property type="entry name" value="bZIP_1"/>
    <property type="match status" value="1"/>
</dbReference>
<reference evidence="10 11" key="1">
    <citation type="journal article" date="2014" name="Nat. Genet.">
        <title>Genome and transcriptome of the porcine whipworm Trichuris suis.</title>
        <authorList>
            <person name="Jex A.R."/>
            <person name="Nejsum P."/>
            <person name="Schwarz E.M."/>
            <person name="Hu L."/>
            <person name="Young N.D."/>
            <person name="Hall R.S."/>
            <person name="Korhonen P.K."/>
            <person name="Liao S."/>
            <person name="Thamsborg S."/>
            <person name="Xia J."/>
            <person name="Xu P."/>
            <person name="Wang S."/>
            <person name="Scheerlinck J.P."/>
            <person name="Hofmann A."/>
            <person name="Sternberg P.W."/>
            <person name="Wang J."/>
            <person name="Gasser R.B."/>
        </authorList>
    </citation>
    <scope>NUCLEOTIDE SEQUENCE [LARGE SCALE GENOMIC DNA]</scope>
    <source>
        <strain evidence="10">DCEP-RM93F</strain>
        <strain evidence="9">DCEP-RM93M</strain>
    </source>
</reference>
<dbReference type="Proteomes" id="UP000030758">
    <property type="component" value="Unassembled WGS sequence"/>
</dbReference>
<dbReference type="EMBL" id="KL367487">
    <property type="protein sequence ID" value="KFD70581.1"/>
    <property type="molecule type" value="Genomic_DNA"/>
</dbReference>
<gene>
    <name evidence="9" type="ORF">M513_02102</name>
    <name evidence="10" type="ORF">M514_02102</name>
</gene>
<dbReference type="GO" id="GO:0005789">
    <property type="term" value="C:endoplasmic reticulum membrane"/>
    <property type="evidence" value="ECO:0007669"/>
    <property type="project" value="UniProtKB-SubCell"/>
</dbReference>